<evidence type="ECO:0000313" key="3">
    <source>
        <dbReference type="EMBL" id="GAA0216366.1"/>
    </source>
</evidence>
<name>A0ABN0TA12_9BURK</name>
<dbReference type="Proteomes" id="UP001501176">
    <property type="component" value="Unassembled WGS sequence"/>
</dbReference>
<proteinExistence type="predicted"/>
<feature type="coiled-coil region" evidence="1">
    <location>
        <begin position="102"/>
        <end position="216"/>
    </location>
</feature>
<accession>A0ABN0TA12</accession>
<organism evidence="3 4">
    <name type="scientific">Castellaniella daejeonensis</name>
    <dbReference type="NCBI Taxonomy" id="659013"/>
    <lineage>
        <taxon>Bacteria</taxon>
        <taxon>Pseudomonadati</taxon>
        <taxon>Pseudomonadota</taxon>
        <taxon>Betaproteobacteria</taxon>
        <taxon>Burkholderiales</taxon>
        <taxon>Alcaligenaceae</taxon>
        <taxon>Castellaniella</taxon>
    </lineage>
</organism>
<dbReference type="EMBL" id="BAAAFN010000004">
    <property type="protein sequence ID" value="GAA0216366.1"/>
    <property type="molecule type" value="Genomic_DNA"/>
</dbReference>
<keyword evidence="4" id="KW-1185">Reference proteome</keyword>
<feature type="region of interest" description="Disordered" evidence="2">
    <location>
        <begin position="343"/>
        <end position="363"/>
    </location>
</feature>
<protein>
    <recommendedName>
        <fullName evidence="5">KfrA N-terminal DNA-binding domain-containing protein</fullName>
    </recommendedName>
</protein>
<gene>
    <name evidence="3" type="ORF">GCM10009125_01660</name>
</gene>
<evidence type="ECO:0000313" key="4">
    <source>
        <dbReference type="Proteomes" id="UP001501176"/>
    </source>
</evidence>
<reference evidence="3 4" key="1">
    <citation type="journal article" date="2019" name="Int. J. Syst. Evol. Microbiol.">
        <title>The Global Catalogue of Microorganisms (GCM) 10K type strain sequencing project: providing services to taxonomists for standard genome sequencing and annotation.</title>
        <authorList>
            <consortium name="The Broad Institute Genomics Platform"/>
            <consortium name="The Broad Institute Genome Sequencing Center for Infectious Disease"/>
            <person name="Wu L."/>
            <person name="Ma J."/>
        </authorList>
    </citation>
    <scope>NUCLEOTIDE SEQUENCE [LARGE SCALE GENOMIC DNA]</scope>
    <source>
        <strain evidence="3 4">JCM 16240</strain>
    </source>
</reference>
<comment type="caution">
    <text evidence="3">The sequence shown here is derived from an EMBL/GenBank/DDBJ whole genome shotgun (WGS) entry which is preliminary data.</text>
</comment>
<dbReference type="RefSeq" id="WP_343819581.1">
    <property type="nucleotide sequence ID" value="NZ_BAAAFN010000004.1"/>
</dbReference>
<feature type="compositionally biased region" description="Low complexity" evidence="2">
    <location>
        <begin position="353"/>
        <end position="363"/>
    </location>
</feature>
<evidence type="ECO:0000256" key="1">
    <source>
        <dbReference type="SAM" id="Coils"/>
    </source>
</evidence>
<sequence>MLTRTLRLDKLRSSEVKDYLLQIFRRDLPDASIDFKAEWDKAFADLNAERSQYLAAVRLQATLNELEQKQEARLVLRGKLLCWRPLIDAALSQWQQHYETCQQILQHELAQCEVELTRLREQDMQAAREQNQCELEQKQLRQQSEQLRALQQRFALIPDRALLEARRRELQEQRDALVVRIGQAQSRTPAAIERELARIERESAQLAQELRTQGQNLYQQLAGVVSTEQLNALNKVLAKPVSVEEGVEPGTPGFRRPTAHGKAEQWLLRIGGLQLDGEVLGAYRALEGRHAHAAGVDLTAAAVHLHALDLAPGHLPPVNSPQSDVCDRRAGPTPTIARTKISVRPAAARPESPATGTANPATAPTPAVFQTLAIRHHLHVVTHRGHSMALAFNCHL</sequence>
<evidence type="ECO:0008006" key="5">
    <source>
        <dbReference type="Google" id="ProtNLM"/>
    </source>
</evidence>
<evidence type="ECO:0000256" key="2">
    <source>
        <dbReference type="SAM" id="MobiDB-lite"/>
    </source>
</evidence>
<keyword evidence="1" id="KW-0175">Coiled coil</keyword>